<keyword evidence="2" id="KW-1185">Reference proteome</keyword>
<dbReference type="AlphaFoldDB" id="A0AA39N0R6"/>
<dbReference type="SUPFAM" id="SSF52540">
    <property type="entry name" value="P-loop containing nucleoside triphosphate hydrolases"/>
    <property type="match status" value="1"/>
</dbReference>
<protein>
    <recommendedName>
        <fullName evidence="3">ATP-dependent DNA helicase</fullName>
    </recommendedName>
</protein>
<dbReference type="Proteomes" id="UP001175226">
    <property type="component" value="Unassembled WGS sequence"/>
</dbReference>
<dbReference type="EMBL" id="JAUEPT010000003">
    <property type="protein sequence ID" value="KAK0453961.1"/>
    <property type="molecule type" value="Genomic_DNA"/>
</dbReference>
<organism evidence="1 2">
    <name type="scientific">Armillaria borealis</name>
    <dbReference type="NCBI Taxonomy" id="47425"/>
    <lineage>
        <taxon>Eukaryota</taxon>
        <taxon>Fungi</taxon>
        <taxon>Dikarya</taxon>
        <taxon>Basidiomycota</taxon>
        <taxon>Agaricomycotina</taxon>
        <taxon>Agaricomycetes</taxon>
        <taxon>Agaricomycetidae</taxon>
        <taxon>Agaricales</taxon>
        <taxon>Marasmiineae</taxon>
        <taxon>Physalacriaceae</taxon>
        <taxon>Armillaria</taxon>
    </lineage>
</organism>
<evidence type="ECO:0008006" key="3">
    <source>
        <dbReference type="Google" id="ProtNLM"/>
    </source>
</evidence>
<name>A0AA39N0R6_9AGAR</name>
<accession>A0AA39N0R6</accession>
<proteinExistence type="predicted"/>
<dbReference type="InterPro" id="IPR051055">
    <property type="entry name" value="PIF1_helicase"/>
</dbReference>
<reference evidence="1" key="1">
    <citation type="submission" date="2023-06" db="EMBL/GenBank/DDBJ databases">
        <authorList>
            <consortium name="Lawrence Berkeley National Laboratory"/>
            <person name="Ahrendt S."/>
            <person name="Sahu N."/>
            <person name="Indic B."/>
            <person name="Wong-Bajracharya J."/>
            <person name="Merenyi Z."/>
            <person name="Ke H.-M."/>
            <person name="Monk M."/>
            <person name="Kocsube S."/>
            <person name="Drula E."/>
            <person name="Lipzen A."/>
            <person name="Balint B."/>
            <person name="Henrissat B."/>
            <person name="Andreopoulos B."/>
            <person name="Martin F.M."/>
            <person name="Harder C.B."/>
            <person name="Rigling D."/>
            <person name="Ford K.L."/>
            <person name="Foster G.D."/>
            <person name="Pangilinan J."/>
            <person name="Papanicolaou A."/>
            <person name="Barry K."/>
            <person name="LaButti K."/>
            <person name="Viragh M."/>
            <person name="Koriabine M."/>
            <person name="Yan M."/>
            <person name="Riley R."/>
            <person name="Champramary S."/>
            <person name="Plett K.L."/>
            <person name="Tsai I.J."/>
            <person name="Slot J."/>
            <person name="Sipos G."/>
            <person name="Plett J."/>
            <person name="Nagy L.G."/>
            <person name="Grigoriev I.V."/>
        </authorList>
    </citation>
    <scope>NUCLEOTIDE SEQUENCE</scope>
    <source>
        <strain evidence="1">FPL87.14</strain>
    </source>
</reference>
<dbReference type="PANTHER" id="PTHR47642">
    <property type="entry name" value="ATP-DEPENDENT DNA HELICASE"/>
    <property type="match status" value="1"/>
</dbReference>
<sequence length="153" mass="17333">MLALVSEVLSREKSQQGGHWEQPFGGMSVILYGDFHQFPPVGNPSAALYDSCSKGERAEIGRELYQLFTNVVILTKQNRVRDEGWIALLNRLRIGGCTADDLRELDKLVIDKTEGLDFTAAPWKDAIFVTSRHGPRDRWNNEALRRHCYLSGQ</sequence>
<dbReference type="InterPro" id="IPR027417">
    <property type="entry name" value="P-loop_NTPase"/>
</dbReference>
<gene>
    <name evidence="1" type="ORF">EV421DRAFT_1700932</name>
</gene>
<comment type="caution">
    <text evidence="1">The sequence shown here is derived from an EMBL/GenBank/DDBJ whole genome shotgun (WGS) entry which is preliminary data.</text>
</comment>
<evidence type="ECO:0000313" key="1">
    <source>
        <dbReference type="EMBL" id="KAK0453961.1"/>
    </source>
</evidence>
<evidence type="ECO:0000313" key="2">
    <source>
        <dbReference type="Proteomes" id="UP001175226"/>
    </source>
</evidence>